<evidence type="ECO:0000256" key="1">
    <source>
        <dbReference type="SAM" id="MobiDB-lite"/>
    </source>
</evidence>
<keyword evidence="3" id="KW-1185">Reference proteome</keyword>
<evidence type="ECO:0000313" key="3">
    <source>
        <dbReference type="Proteomes" id="UP001165122"/>
    </source>
</evidence>
<evidence type="ECO:0000313" key="2">
    <source>
        <dbReference type="EMBL" id="GMI08290.1"/>
    </source>
</evidence>
<organism evidence="2 3">
    <name type="scientific">Triparma laevis f. longispina</name>
    <dbReference type="NCBI Taxonomy" id="1714387"/>
    <lineage>
        <taxon>Eukaryota</taxon>
        <taxon>Sar</taxon>
        <taxon>Stramenopiles</taxon>
        <taxon>Ochrophyta</taxon>
        <taxon>Bolidophyceae</taxon>
        <taxon>Parmales</taxon>
        <taxon>Triparmaceae</taxon>
        <taxon>Triparma</taxon>
    </lineage>
</organism>
<dbReference type="OrthoDB" id="10611149at2759"/>
<proteinExistence type="predicted"/>
<feature type="compositionally biased region" description="Polar residues" evidence="1">
    <location>
        <begin position="17"/>
        <end position="37"/>
    </location>
</feature>
<name>A0A9W7F9E2_9STRA</name>
<dbReference type="AlphaFoldDB" id="A0A9W7F9E2"/>
<protein>
    <submittedName>
        <fullName evidence="2">Uncharacterized protein</fullName>
    </submittedName>
</protein>
<reference evidence="3" key="1">
    <citation type="journal article" date="2023" name="Commun. Biol.">
        <title>Genome analysis of Parmales, the sister group of diatoms, reveals the evolutionary specialization of diatoms from phago-mixotrophs to photoautotrophs.</title>
        <authorList>
            <person name="Ban H."/>
            <person name="Sato S."/>
            <person name="Yoshikawa S."/>
            <person name="Yamada K."/>
            <person name="Nakamura Y."/>
            <person name="Ichinomiya M."/>
            <person name="Sato N."/>
            <person name="Blanc-Mathieu R."/>
            <person name="Endo H."/>
            <person name="Kuwata A."/>
            <person name="Ogata H."/>
        </authorList>
    </citation>
    <scope>NUCLEOTIDE SEQUENCE [LARGE SCALE GENOMIC DNA]</scope>
    <source>
        <strain evidence="3">NIES 3700</strain>
    </source>
</reference>
<dbReference type="EMBL" id="BRXW01000122">
    <property type="protein sequence ID" value="GMI08290.1"/>
    <property type="molecule type" value="Genomic_DNA"/>
</dbReference>
<accession>A0A9W7F9E2</accession>
<sequence>MEIYVEQDLDPPPSSSQPRTSAGLTQRNRNVIGSTFNKLKKLGAGGGSKGPLFKPKQQKNEEEGKVEEEEPTVFRAANVSSPSSKRPSVGELYSRSPPVKFDDSKLTNGQELPIDMVWDGEVGGEEVSIFRESDLTSDARSSIPQINLSPALSPHFPPPSPNHHNVFRSTPGDGPTLHLAHPILDPDTEEEIGSINGSINESSCSIDGIGFLSDSEVLNESDGFLNDDEENTQVLFVTDGTNIDNDSMFSIHSFFSSFSPPTVSPRLDDEHGFIEPFGDEPETQRNSRAVALFGIALGIVAFNGMSAAASGE</sequence>
<feature type="region of interest" description="Disordered" evidence="1">
    <location>
        <begin position="1"/>
        <end position="107"/>
    </location>
</feature>
<comment type="caution">
    <text evidence="2">The sequence shown here is derived from an EMBL/GenBank/DDBJ whole genome shotgun (WGS) entry which is preliminary data.</text>
</comment>
<dbReference type="Proteomes" id="UP001165122">
    <property type="component" value="Unassembled WGS sequence"/>
</dbReference>
<gene>
    <name evidence="2" type="ORF">TrLO_g6471</name>
</gene>